<sequence length="81" mass="9563">MNEPLVYQRKEVLCPISFYDALQLISNPTSKDFHRVSFQQRTPIQRTTPINDPLLKQTLFMCNEAVIFLSNHKKDRQELKV</sequence>
<organism evidence="1 2">
    <name type="scientific">Cytobacillus kochii</name>
    <dbReference type="NCBI Taxonomy" id="859143"/>
    <lineage>
        <taxon>Bacteria</taxon>
        <taxon>Bacillati</taxon>
        <taxon>Bacillota</taxon>
        <taxon>Bacilli</taxon>
        <taxon>Bacillales</taxon>
        <taxon>Bacillaceae</taxon>
        <taxon>Cytobacillus</taxon>
    </lineage>
</organism>
<evidence type="ECO:0000313" key="1">
    <source>
        <dbReference type="EMBL" id="ASV68056.1"/>
    </source>
</evidence>
<dbReference type="RefSeq" id="WP_095371625.1">
    <property type="nucleotide sequence ID" value="NZ_CP022983.1"/>
</dbReference>
<dbReference type="Proteomes" id="UP000215137">
    <property type="component" value="Chromosome"/>
</dbReference>
<evidence type="ECO:0000313" key="2">
    <source>
        <dbReference type="Proteomes" id="UP000215137"/>
    </source>
</evidence>
<dbReference type="EMBL" id="CP022983">
    <property type="protein sequence ID" value="ASV68056.1"/>
    <property type="molecule type" value="Genomic_DNA"/>
</dbReference>
<accession>A0A248TIM0</accession>
<reference evidence="1 2" key="1">
    <citation type="submission" date="2017-08" db="EMBL/GenBank/DDBJ databases">
        <title>Complete Genome Sequence of Bacillus kochii Oregon-R-modENCODE STRAIN BDGP4, isolated from Drosophila melanogaster gut.</title>
        <authorList>
            <person name="Wan K.H."/>
            <person name="Yu C."/>
            <person name="Park S."/>
            <person name="Hammonds A.S."/>
            <person name="Booth B.W."/>
            <person name="Celniker S.E."/>
        </authorList>
    </citation>
    <scope>NUCLEOTIDE SEQUENCE [LARGE SCALE GENOMIC DNA]</scope>
    <source>
        <strain evidence="1 2">BDGP4</strain>
    </source>
</reference>
<dbReference type="KEGG" id="bko:CKF48_12455"/>
<protein>
    <submittedName>
        <fullName evidence="1">Uncharacterized protein</fullName>
    </submittedName>
</protein>
<proteinExistence type="predicted"/>
<name>A0A248TIM0_9BACI</name>
<keyword evidence="2" id="KW-1185">Reference proteome</keyword>
<dbReference type="AlphaFoldDB" id="A0A248TIM0"/>
<gene>
    <name evidence="1" type="ORF">CKF48_12455</name>
</gene>